<feature type="transmembrane region" description="Helical" evidence="1">
    <location>
        <begin position="418"/>
        <end position="440"/>
    </location>
</feature>
<evidence type="ECO:0000313" key="3">
    <source>
        <dbReference type="Proteomes" id="UP000620124"/>
    </source>
</evidence>
<protein>
    <submittedName>
        <fullName evidence="2">Uncharacterized protein</fullName>
    </submittedName>
</protein>
<reference evidence="2" key="1">
    <citation type="submission" date="2020-05" db="EMBL/GenBank/DDBJ databases">
        <title>Mycena genomes resolve the evolution of fungal bioluminescence.</title>
        <authorList>
            <person name="Tsai I.J."/>
        </authorList>
    </citation>
    <scope>NUCLEOTIDE SEQUENCE</scope>
    <source>
        <strain evidence="2">CCC161011</strain>
    </source>
</reference>
<dbReference type="AlphaFoldDB" id="A0A8H6XZE2"/>
<comment type="caution">
    <text evidence="2">The sequence shown here is derived from an EMBL/GenBank/DDBJ whole genome shotgun (WGS) entry which is preliminary data.</text>
</comment>
<dbReference type="EMBL" id="JACAZI010000011">
    <property type="protein sequence ID" value="KAF7349010.1"/>
    <property type="molecule type" value="Genomic_DNA"/>
</dbReference>
<accession>A0A8H6XZE2</accession>
<keyword evidence="1" id="KW-0472">Membrane</keyword>
<keyword evidence="3" id="KW-1185">Reference proteome</keyword>
<keyword evidence="1" id="KW-1133">Transmembrane helix</keyword>
<gene>
    <name evidence="2" type="ORF">MVEN_01422100</name>
</gene>
<sequence length="515" mass="55074">MTLPRANLIFQAPVVLVITSIILASPLITIFAPSLTTRQASAVNRALTVPTLNLSTDGWFEDINLVEDFYNGPSDTWDKVVLTALTSPEPVGWPMPDGCAPECRYNFTYSAPALRCFDLTADQIDYGADDSRRLVPGRVFQNPPAAYLLNYDTKITKLGGNGLLNFTGEGQYPASSDSGPEFNWTVSYVPFAASNLERGATINAAGATCTFYNATHDVQTHFVNGMQQLSVSVKEFHNTLDISQRSPGGGKVFNIGGDAVSGAVAGARGVAFAPGFGGPLHFFAIADALTARLFGPIGRGIDGTLKTGAVLTDTSNSTEPVPITLVLDTNLFESPFLYNDNLSFTQIFPGMNLSSQFTSLAPRDSTPGSTYMYFSLGLESLVANVSLAYVQMGTGFTTVDAVVAAPGTIYHYNRRTLGATYIAAFACLVGVNALGMFCLIQNGEPSANTFSQLLLATRNSRLDHVADALEVDSGKTSAKDNLRLMFGEVDVPGRGIRAAFGLVGEQKVQVLRQRR</sequence>
<keyword evidence="1" id="KW-0812">Transmembrane</keyword>
<name>A0A8H6XZE2_9AGAR</name>
<evidence type="ECO:0000313" key="2">
    <source>
        <dbReference type="EMBL" id="KAF7349010.1"/>
    </source>
</evidence>
<dbReference type="Proteomes" id="UP000620124">
    <property type="component" value="Unassembled WGS sequence"/>
</dbReference>
<dbReference type="OrthoDB" id="3158487at2759"/>
<organism evidence="2 3">
    <name type="scientific">Mycena venus</name>
    <dbReference type="NCBI Taxonomy" id="2733690"/>
    <lineage>
        <taxon>Eukaryota</taxon>
        <taxon>Fungi</taxon>
        <taxon>Dikarya</taxon>
        <taxon>Basidiomycota</taxon>
        <taxon>Agaricomycotina</taxon>
        <taxon>Agaricomycetes</taxon>
        <taxon>Agaricomycetidae</taxon>
        <taxon>Agaricales</taxon>
        <taxon>Marasmiineae</taxon>
        <taxon>Mycenaceae</taxon>
        <taxon>Mycena</taxon>
    </lineage>
</organism>
<proteinExistence type="predicted"/>
<evidence type="ECO:0000256" key="1">
    <source>
        <dbReference type="SAM" id="Phobius"/>
    </source>
</evidence>